<dbReference type="InterPro" id="IPR051311">
    <property type="entry name" value="DedA_domain"/>
</dbReference>
<feature type="domain" description="VTT" evidence="7">
    <location>
        <begin position="77"/>
        <end position="190"/>
    </location>
</feature>
<keyword evidence="3 6" id="KW-0812">Transmembrane</keyword>
<keyword evidence="5 6" id="KW-0472">Membrane</keyword>
<evidence type="ECO:0000259" key="7">
    <source>
        <dbReference type="Pfam" id="PF09335"/>
    </source>
</evidence>
<dbReference type="AlphaFoldDB" id="A0A0G0K5C2"/>
<dbReference type="Proteomes" id="UP000034181">
    <property type="component" value="Unassembled WGS sequence"/>
</dbReference>
<dbReference type="PANTHER" id="PTHR42709">
    <property type="entry name" value="ALKALINE PHOSPHATASE LIKE PROTEIN"/>
    <property type="match status" value="1"/>
</dbReference>
<evidence type="ECO:0000256" key="6">
    <source>
        <dbReference type="SAM" id="Phobius"/>
    </source>
</evidence>
<sequence>MPAGRGNCKLRLMAKKNNKNGINTRTKHIFLLLTSIAIIFLSFYFRDEFLRLGSLGILGIFIINVIGSATLFLPAPGIASVIAGGIVFSPFIVAVVAALGSAIGDMVGYILGRSGKEVFLKKDSFWYTIFREIFHKYGFLFIVLFSFIPNPFFDAIGIVAGLFSYNPVRFFVYVLIGRFLRNLALAYLGAAF</sequence>
<protein>
    <submittedName>
        <fullName evidence="8">Putative membrane protein</fullName>
    </submittedName>
</protein>
<gene>
    <name evidence="8" type="ORF">US96_C0044G0011</name>
</gene>
<evidence type="ECO:0000256" key="4">
    <source>
        <dbReference type="ARBA" id="ARBA00022989"/>
    </source>
</evidence>
<evidence type="ECO:0000256" key="1">
    <source>
        <dbReference type="ARBA" id="ARBA00004651"/>
    </source>
</evidence>
<proteinExistence type="predicted"/>
<evidence type="ECO:0000256" key="2">
    <source>
        <dbReference type="ARBA" id="ARBA00022475"/>
    </source>
</evidence>
<organism evidence="8 9">
    <name type="scientific">Candidatus Woesebacteria bacterium GW2011_GWB1_38_5b</name>
    <dbReference type="NCBI Taxonomy" id="1618569"/>
    <lineage>
        <taxon>Bacteria</taxon>
        <taxon>Candidatus Woeseibacteriota</taxon>
    </lineage>
</organism>
<name>A0A0G0K5C2_9BACT</name>
<comment type="subcellular location">
    <subcellularLocation>
        <location evidence="1">Cell membrane</location>
        <topology evidence="1">Multi-pass membrane protein</topology>
    </subcellularLocation>
</comment>
<feature type="transmembrane region" description="Helical" evidence="6">
    <location>
        <begin position="28"/>
        <end position="45"/>
    </location>
</feature>
<feature type="transmembrane region" description="Helical" evidence="6">
    <location>
        <begin position="170"/>
        <end position="190"/>
    </location>
</feature>
<keyword evidence="2" id="KW-1003">Cell membrane</keyword>
<dbReference type="PANTHER" id="PTHR42709:SF6">
    <property type="entry name" value="UNDECAPRENYL PHOSPHATE TRANSPORTER A"/>
    <property type="match status" value="1"/>
</dbReference>
<dbReference type="GO" id="GO:0005886">
    <property type="term" value="C:plasma membrane"/>
    <property type="evidence" value="ECO:0007669"/>
    <property type="project" value="UniProtKB-SubCell"/>
</dbReference>
<reference evidence="8 9" key="1">
    <citation type="journal article" date="2015" name="Nature">
        <title>rRNA introns, odd ribosomes, and small enigmatic genomes across a large radiation of phyla.</title>
        <authorList>
            <person name="Brown C.T."/>
            <person name="Hug L.A."/>
            <person name="Thomas B.C."/>
            <person name="Sharon I."/>
            <person name="Castelle C.J."/>
            <person name="Singh A."/>
            <person name="Wilkins M.J."/>
            <person name="Williams K.H."/>
            <person name="Banfield J.F."/>
        </authorList>
    </citation>
    <scope>NUCLEOTIDE SEQUENCE [LARGE SCALE GENOMIC DNA]</scope>
</reference>
<dbReference type="EMBL" id="LBUZ01000044">
    <property type="protein sequence ID" value="KKQ74007.1"/>
    <property type="molecule type" value="Genomic_DNA"/>
</dbReference>
<dbReference type="InterPro" id="IPR032816">
    <property type="entry name" value="VTT_dom"/>
</dbReference>
<evidence type="ECO:0000313" key="8">
    <source>
        <dbReference type="EMBL" id="KKQ74007.1"/>
    </source>
</evidence>
<evidence type="ECO:0000256" key="5">
    <source>
        <dbReference type="ARBA" id="ARBA00023136"/>
    </source>
</evidence>
<keyword evidence="4 6" id="KW-1133">Transmembrane helix</keyword>
<feature type="transmembrane region" description="Helical" evidence="6">
    <location>
        <begin position="139"/>
        <end position="164"/>
    </location>
</feature>
<evidence type="ECO:0000256" key="3">
    <source>
        <dbReference type="ARBA" id="ARBA00022692"/>
    </source>
</evidence>
<comment type="caution">
    <text evidence="8">The sequence shown here is derived from an EMBL/GenBank/DDBJ whole genome shotgun (WGS) entry which is preliminary data.</text>
</comment>
<evidence type="ECO:0000313" key="9">
    <source>
        <dbReference type="Proteomes" id="UP000034181"/>
    </source>
</evidence>
<dbReference type="Pfam" id="PF09335">
    <property type="entry name" value="VTT_dom"/>
    <property type="match status" value="1"/>
</dbReference>
<accession>A0A0G0K5C2</accession>
<feature type="transmembrane region" description="Helical" evidence="6">
    <location>
        <begin position="52"/>
        <end position="73"/>
    </location>
</feature>
<feature type="transmembrane region" description="Helical" evidence="6">
    <location>
        <begin position="79"/>
        <end position="112"/>
    </location>
</feature>